<dbReference type="RefSeq" id="WP_197443990.1">
    <property type="nucleotide sequence ID" value="NZ_CP036275.1"/>
</dbReference>
<reference evidence="1 2" key="1">
    <citation type="submission" date="2019-02" db="EMBL/GenBank/DDBJ databases">
        <title>Deep-cultivation of Planctomycetes and their phenomic and genomic characterization uncovers novel biology.</title>
        <authorList>
            <person name="Wiegand S."/>
            <person name="Jogler M."/>
            <person name="Boedeker C."/>
            <person name="Pinto D."/>
            <person name="Vollmers J."/>
            <person name="Rivas-Marin E."/>
            <person name="Kohn T."/>
            <person name="Peeters S.H."/>
            <person name="Heuer A."/>
            <person name="Rast P."/>
            <person name="Oberbeckmann S."/>
            <person name="Bunk B."/>
            <person name="Jeske O."/>
            <person name="Meyerdierks A."/>
            <person name="Storesund J.E."/>
            <person name="Kallscheuer N."/>
            <person name="Luecker S."/>
            <person name="Lage O.M."/>
            <person name="Pohl T."/>
            <person name="Merkel B.J."/>
            <person name="Hornburger P."/>
            <person name="Mueller R.-W."/>
            <person name="Bruemmer F."/>
            <person name="Labrenz M."/>
            <person name="Spormann A.M."/>
            <person name="Op den Camp H."/>
            <person name="Overmann J."/>
            <person name="Amann R."/>
            <person name="Jetten M.S.M."/>
            <person name="Mascher T."/>
            <person name="Medema M.H."/>
            <person name="Devos D.P."/>
            <person name="Kaster A.-K."/>
            <person name="Ovreas L."/>
            <person name="Rohde M."/>
            <person name="Galperin M.Y."/>
            <person name="Jogler C."/>
        </authorList>
    </citation>
    <scope>NUCLEOTIDE SEQUENCE [LARGE SCALE GENOMIC DNA]</scope>
    <source>
        <strain evidence="1 2">Mal4</strain>
    </source>
</reference>
<evidence type="ECO:0000313" key="1">
    <source>
        <dbReference type="EMBL" id="QDU36045.1"/>
    </source>
</evidence>
<dbReference type="Gene3D" id="3.40.50.1820">
    <property type="entry name" value="alpha/beta hydrolase"/>
    <property type="match status" value="1"/>
</dbReference>
<protein>
    <submittedName>
        <fullName evidence="1">Alpha/beta hydrolase family protein</fullName>
    </submittedName>
</protein>
<dbReference type="Proteomes" id="UP000320496">
    <property type="component" value="Chromosome"/>
</dbReference>
<dbReference type="GO" id="GO:0016787">
    <property type="term" value="F:hydrolase activity"/>
    <property type="evidence" value="ECO:0007669"/>
    <property type="project" value="UniProtKB-KW"/>
</dbReference>
<keyword evidence="2" id="KW-1185">Reference proteome</keyword>
<dbReference type="InterPro" id="IPR010297">
    <property type="entry name" value="DUF900_hydrolase"/>
</dbReference>
<dbReference type="KEGG" id="mri:Mal4_03280"/>
<dbReference type="InterPro" id="IPR029058">
    <property type="entry name" value="AB_hydrolase_fold"/>
</dbReference>
<dbReference type="PANTHER" id="PTHR36513:SF1">
    <property type="entry name" value="TRANSMEMBRANE PROTEIN"/>
    <property type="match status" value="1"/>
</dbReference>
<organism evidence="1 2">
    <name type="scientific">Maioricimonas rarisocia</name>
    <dbReference type="NCBI Taxonomy" id="2528026"/>
    <lineage>
        <taxon>Bacteria</taxon>
        <taxon>Pseudomonadati</taxon>
        <taxon>Planctomycetota</taxon>
        <taxon>Planctomycetia</taxon>
        <taxon>Planctomycetales</taxon>
        <taxon>Planctomycetaceae</taxon>
        <taxon>Maioricimonas</taxon>
    </lineage>
</organism>
<evidence type="ECO:0000313" key="2">
    <source>
        <dbReference type="Proteomes" id="UP000320496"/>
    </source>
</evidence>
<dbReference type="SUPFAM" id="SSF53474">
    <property type="entry name" value="alpha/beta-Hydrolases"/>
    <property type="match status" value="1"/>
</dbReference>
<proteinExistence type="predicted"/>
<keyword evidence="1" id="KW-0378">Hydrolase</keyword>
<accession>A0A517Z0R1</accession>
<gene>
    <name evidence="1" type="ORF">Mal4_03280</name>
</gene>
<dbReference type="EMBL" id="CP036275">
    <property type="protein sequence ID" value="QDU36045.1"/>
    <property type="molecule type" value="Genomic_DNA"/>
</dbReference>
<dbReference type="AlphaFoldDB" id="A0A517Z0R1"/>
<name>A0A517Z0R1_9PLAN</name>
<sequence>MRLLFRLRYVACATVLVIVGCIAMEEGEQSAMAPGSFGPAMPASAAPEPGTASVIRVFYGTNRRPARDISPTSAPNDYYTSNSGELQYGFCDVSIPPTHEYGEVERPSIWRLEFSEDPDRHVVLRSIRPTSRDQFMAELQDDVAGSTHGEAFVFVHGYNVTFAEAARRTGQMAHDLKFDGPPILYSWPSHGDLSGYVADINSAERAVSHVIEFVEAVARDSGARRIHLVAHSMGNRVATNVLKRFAEESAYREIPRFNEVILAAPDVDAETFRHEIAPKIVNTADRVTIYASSNDLALRASETVNRGRRLGQGGSDLTTFPEVRGIDVVDASDVDFSLFDLGHSAYGDELLGEIRQVFAGQEAPQRGLKPHKVKPAWLLKPHRQPSVVEEPVVRPVGYPEVEEPDAKPVEVKPAPEPTGWQGFVRRLFSFLPW</sequence>
<dbReference type="PANTHER" id="PTHR36513">
    <property type="entry name" value="ABC TRANSMEMBRANE TYPE-1 DOMAIN-CONTAINING PROTEIN"/>
    <property type="match status" value="1"/>
</dbReference>
<dbReference type="Pfam" id="PF05990">
    <property type="entry name" value="DUF900"/>
    <property type="match status" value="1"/>
</dbReference>
<dbReference type="PROSITE" id="PS51257">
    <property type="entry name" value="PROKAR_LIPOPROTEIN"/>
    <property type="match status" value="1"/>
</dbReference>